<keyword evidence="4" id="KW-0165">Cleavage on pair of basic residues</keyword>
<feature type="binding site" evidence="14">
    <location>
        <position position="128"/>
    </location>
    <ligand>
        <name>Ca(2+)</name>
        <dbReference type="ChEBI" id="CHEBI:29108"/>
        <label>2</label>
    </ligand>
</feature>
<keyword evidence="14" id="KW-0106">Calcium</keyword>
<dbReference type="PRINTS" id="PR01857">
    <property type="entry name" value="ADAMTSFAMILY"/>
</dbReference>
<evidence type="ECO:0000313" key="21">
    <source>
        <dbReference type="Proteomes" id="UP001460270"/>
    </source>
</evidence>
<evidence type="ECO:0000256" key="3">
    <source>
        <dbReference type="ARBA" id="ARBA00022670"/>
    </source>
</evidence>
<keyword evidence="10" id="KW-0865">Zymogen</keyword>
<dbReference type="InterPro" id="IPR050439">
    <property type="entry name" value="ADAMTS_ADAMTS-like"/>
</dbReference>
<dbReference type="PANTHER" id="PTHR13723">
    <property type="entry name" value="ADAMTS A DISINTEGRIN AND METALLOPROTEASE WITH THROMBOSPONDIN MOTIFS PROTEASE"/>
    <property type="match status" value="1"/>
</dbReference>
<dbReference type="SUPFAM" id="SSF82895">
    <property type="entry name" value="TSP-1 type 1 repeat"/>
    <property type="match status" value="3"/>
</dbReference>
<evidence type="ECO:0000256" key="1">
    <source>
        <dbReference type="ARBA" id="ARBA00004613"/>
    </source>
</evidence>
<evidence type="ECO:0000313" key="20">
    <source>
        <dbReference type="EMBL" id="KAK7933453.1"/>
    </source>
</evidence>
<evidence type="ECO:0000256" key="12">
    <source>
        <dbReference type="ARBA" id="ARBA00023180"/>
    </source>
</evidence>
<dbReference type="AlphaFoldDB" id="A0AAW0PS14"/>
<dbReference type="GO" id="GO:0030198">
    <property type="term" value="P:extracellular matrix organization"/>
    <property type="evidence" value="ECO:0007669"/>
    <property type="project" value="InterPro"/>
</dbReference>
<dbReference type="CDD" id="cd04273">
    <property type="entry name" value="ZnMc_ADAMTS_like"/>
    <property type="match status" value="1"/>
</dbReference>
<feature type="active site" evidence="13 16">
    <location>
        <position position="187"/>
    </location>
</feature>
<dbReference type="EMBL" id="JBBPFD010000003">
    <property type="protein sequence ID" value="KAK7933453.1"/>
    <property type="molecule type" value="Genomic_DNA"/>
</dbReference>
<evidence type="ECO:0000259" key="18">
    <source>
        <dbReference type="PROSITE" id="PS01180"/>
    </source>
</evidence>
<evidence type="ECO:0000256" key="8">
    <source>
        <dbReference type="ARBA" id="ARBA00022833"/>
    </source>
</evidence>
<dbReference type="SMART" id="SM00042">
    <property type="entry name" value="CUB"/>
    <property type="match status" value="1"/>
</dbReference>
<feature type="disulfide bond" evidence="15">
    <location>
        <begin position="353"/>
        <end position="390"/>
    </location>
</feature>
<dbReference type="SMART" id="SM00608">
    <property type="entry name" value="ACR"/>
    <property type="match status" value="1"/>
</dbReference>
<keyword evidence="8 14" id="KW-0862">Zinc</keyword>
<feature type="binding site" evidence="14">
    <location>
        <position position="245"/>
    </location>
    <ligand>
        <name>Ca(2+)</name>
        <dbReference type="ChEBI" id="CHEBI:29108"/>
        <label>2</label>
    </ligand>
</feature>
<feature type="binding site" evidence="14 16">
    <location>
        <position position="186"/>
    </location>
    <ligand>
        <name>Zn(2+)</name>
        <dbReference type="ChEBI" id="CHEBI:29105"/>
        <note>catalytic</note>
    </ligand>
</feature>
<dbReference type="Pfam" id="PF17771">
    <property type="entry name" value="ADAMTS_CR_2"/>
    <property type="match status" value="1"/>
</dbReference>
<evidence type="ECO:0008006" key="22">
    <source>
        <dbReference type="Google" id="ProtNLM"/>
    </source>
</evidence>
<feature type="binding site" evidence="14">
    <location>
        <position position="45"/>
    </location>
    <ligand>
        <name>Ca(2+)</name>
        <dbReference type="ChEBI" id="CHEBI:29108"/>
        <label>1</label>
    </ligand>
</feature>
<keyword evidence="11 15" id="KW-1015">Disulfide bond</keyword>
<feature type="disulfide bond" evidence="15">
    <location>
        <begin position="164"/>
        <end position="242"/>
    </location>
</feature>
<dbReference type="Gene3D" id="2.20.100.10">
    <property type="entry name" value="Thrombospondin type-1 (TSP1) repeat"/>
    <property type="match status" value="3"/>
</dbReference>
<dbReference type="Pfam" id="PF01421">
    <property type="entry name" value="Reprolysin"/>
    <property type="match status" value="1"/>
</dbReference>
<dbReference type="PROSITE" id="PS01180">
    <property type="entry name" value="CUB"/>
    <property type="match status" value="1"/>
</dbReference>
<dbReference type="Pfam" id="PF05986">
    <property type="entry name" value="ADAMTS_spacer1"/>
    <property type="match status" value="1"/>
</dbReference>
<dbReference type="InterPro" id="IPR036383">
    <property type="entry name" value="TSP1_rpt_sf"/>
</dbReference>
<dbReference type="InterPro" id="IPR006586">
    <property type="entry name" value="ADAM_Cys-rich"/>
</dbReference>
<keyword evidence="9" id="KW-0482">Metalloprotease</keyword>
<name>A0AAW0PS14_9GOBI</name>
<evidence type="ECO:0000256" key="17">
    <source>
        <dbReference type="SAM" id="MobiDB-lite"/>
    </source>
</evidence>
<dbReference type="GO" id="GO:0004222">
    <property type="term" value="F:metalloendopeptidase activity"/>
    <property type="evidence" value="ECO:0007669"/>
    <property type="project" value="InterPro"/>
</dbReference>
<feature type="disulfide bond" evidence="15">
    <location>
        <begin position="268"/>
        <end position="294"/>
    </location>
</feature>
<evidence type="ECO:0000256" key="14">
    <source>
        <dbReference type="PIRSR" id="PIRSR613273-2"/>
    </source>
</evidence>
<feature type="binding site" evidence="14 16">
    <location>
        <position position="190"/>
    </location>
    <ligand>
        <name>Zn(2+)</name>
        <dbReference type="ChEBI" id="CHEBI:29105"/>
        <note>catalytic</note>
    </ligand>
</feature>
<gene>
    <name evidence="20" type="ORF">WMY93_004349</name>
</gene>
<comment type="caution">
    <text evidence="16">Lacks conserved residue(s) required for the propagation of feature annotation.</text>
</comment>
<evidence type="ECO:0000256" key="15">
    <source>
        <dbReference type="PIRSR" id="PIRSR613273-3"/>
    </source>
</evidence>
<dbReference type="InterPro" id="IPR013273">
    <property type="entry name" value="ADAMTS/ADAMTS-like"/>
</dbReference>
<feature type="binding site" evidence="14">
    <location>
        <position position="128"/>
    </location>
    <ligand>
        <name>Ca(2+)</name>
        <dbReference type="ChEBI" id="CHEBI:29108"/>
        <label>1</label>
    </ligand>
</feature>
<feature type="disulfide bond" evidence="15">
    <location>
        <begin position="289"/>
        <end position="323"/>
    </location>
</feature>
<dbReference type="InterPro" id="IPR010294">
    <property type="entry name" value="ADAMTS_spacer1"/>
</dbReference>
<evidence type="ECO:0000256" key="9">
    <source>
        <dbReference type="ARBA" id="ARBA00023049"/>
    </source>
</evidence>
<reference evidence="21" key="1">
    <citation type="submission" date="2024-04" db="EMBL/GenBank/DDBJ databases">
        <title>Salinicola lusitanus LLJ914,a marine bacterium isolated from the Okinawa Trough.</title>
        <authorList>
            <person name="Li J."/>
        </authorList>
    </citation>
    <scope>NUCLEOTIDE SEQUENCE [LARGE SCALE GENOMIC DNA]</scope>
</reference>
<dbReference type="Pfam" id="PF19030">
    <property type="entry name" value="TSP1_ADAMTS"/>
    <property type="match status" value="2"/>
</dbReference>
<dbReference type="Gene3D" id="3.40.390.10">
    <property type="entry name" value="Collagenase (Catalytic Domain)"/>
    <property type="match status" value="1"/>
</dbReference>
<keyword evidence="21" id="KW-1185">Reference proteome</keyword>
<feature type="binding site" evidence="14">
    <location>
        <position position="245"/>
    </location>
    <ligand>
        <name>Ca(2+)</name>
        <dbReference type="ChEBI" id="CHEBI:29108"/>
        <label>1</label>
    </ligand>
</feature>
<feature type="binding site" evidence="14">
    <location>
        <position position="135"/>
    </location>
    <ligand>
        <name>Ca(2+)</name>
        <dbReference type="ChEBI" id="CHEBI:29108"/>
        <label>1</label>
    </ligand>
</feature>
<evidence type="ECO:0000256" key="2">
    <source>
        <dbReference type="ARBA" id="ARBA00022525"/>
    </source>
</evidence>
<organism evidence="20 21">
    <name type="scientific">Mugilogobius chulae</name>
    <name type="common">yellowstripe goby</name>
    <dbReference type="NCBI Taxonomy" id="88201"/>
    <lineage>
        <taxon>Eukaryota</taxon>
        <taxon>Metazoa</taxon>
        <taxon>Chordata</taxon>
        <taxon>Craniata</taxon>
        <taxon>Vertebrata</taxon>
        <taxon>Euteleostomi</taxon>
        <taxon>Actinopterygii</taxon>
        <taxon>Neopterygii</taxon>
        <taxon>Teleostei</taxon>
        <taxon>Neoteleostei</taxon>
        <taxon>Acanthomorphata</taxon>
        <taxon>Gobiaria</taxon>
        <taxon>Gobiiformes</taxon>
        <taxon>Gobioidei</taxon>
        <taxon>Gobiidae</taxon>
        <taxon>Gobionellinae</taxon>
        <taxon>Mugilogobius</taxon>
    </lineage>
</organism>
<feature type="disulfide bond" evidence="15">
    <location>
        <begin position="368"/>
        <end position="380"/>
    </location>
</feature>
<evidence type="ECO:0000256" key="13">
    <source>
        <dbReference type="PIRSR" id="PIRSR613273-1"/>
    </source>
</evidence>
<dbReference type="Gene3D" id="2.60.120.290">
    <property type="entry name" value="Spermadhesin, CUB domain"/>
    <property type="match status" value="1"/>
</dbReference>
<feature type="disulfide bond" evidence="15">
    <location>
        <begin position="317"/>
        <end position="328"/>
    </location>
</feature>
<dbReference type="InterPro" id="IPR000859">
    <property type="entry name" value="CUB_dom"/>
</dbReference>
<feature type="disulfide bond" evidence="15">
    <location>
        <begin position="279"/>
        <end position="304"/>
    </location>
</feature>
<feature type="disulfide bond" evidence="15">
    <location>
        <begin position="117"/>
        <end position="170"/>
    </location>
</feature>
<dbReference type="Pfam" id="PF00090">
    <property type="entry name" value="TSP_1"/>
    <property type="match status" value="1"/>
</dbReference>
<keyword evidence="2" id="KW-0964">Secreted</keyword>
<dbReference type="PANTHER" id="PTHR13723:SF20">
    <property type="entry name" value="A DISINTEGRIN AND METALLOPROTEINASE WITH THROMBOSPONDIN MOTIFS 13"/>
    <property type="match status" value="1"/>
</dbReference>
<keyword evidence="6" id="KW-0677">Repeat</keyword>
<evidence type="ECO:0000259" key="19">
    <source>
        <dbReference type="PROSITE" id="PS50215"/>
    </source>
</evidence>
<dbReference type="InterPro" id="IPR045371">
    <property type="entry name" value="ADAMTS_CR_3"/>
</dbReference>
<keyword evidence="3" id="KW-0645">Protease</keyword>
<evidence type="ECO:0000256" key="10">
    <source>
        <dbReference type="ARBA" id="ARBA00023145"/>
    </source>
</evidence>
<feature type="domain" description="Peptidase M12B" evidence="19">
    <location>
        <begin position="42"/>
        <end position="247"/>
    </location>
</feature>
<protein>
    <recommendedName>
        <fullName evidence="22">Peptidase M12B domain-containing protein</fullName>
    </recommendedName>
</protein>
<dbReference type="PROSITE" id="PS50215">
    <property type="entry name" value="ADAM_MEPRO"/>
    <property type="match status" value="1"/>
</dbReference>
<dbReference type="InterPro" id="IPR024079">
    <property type="entry name" value="MetalloPept_cat_dom_sf"/>
</dbReference>
<evidence type="ECO:0000256" key="4">
    <source>
        <dbReference type="ARBA" id="ARBA00022685"/>
    </source>
</evidence>
<comment type="cofactor">
    <cofactor evidence="14">
        <name>Zn(2+)</name>
        <dbReference type="ChEBI" id="CHEBI:29105"/>
    </cofactor>
    <text evidence="14">Binds 1 zinc ion per subunit.</text>
</comment>
<feature type="binding site" evidence="14">
    <location>
        <position position="45"/>
    </location>
    <ligand>
        <name>Ca(2+)</name>
        <dbReference type="ChEBI" id="CHEBI:29108"/>
        <label>2</label>
    </ligand>
</feature>
<keyword evidence="7" id="KW-0378">Hydrolase</keyword>
<dbReference type="Pfam" id="PF19236">
    <property type="entry name" value="ADAMTS_CR_3"/>
    <property type="match status" value="1"/>
</dbReference>
<keyword evidence="12" id="KW-0325">Glycoprotein</keyword>
<dbReference type="FunFam" id="2.20.100.10:FF:000007">
    <property type="entry name" value="Thrombospondin 1"/>
    <property type="match status" value="1"/>
</dbReference>
<dbReference type="SMART" id="SM00209">
    <property type="entry name" value="TSP1"/>
    <property type="match status" value="4"/>
</dbReference>
<dbReference type="Gene3D" id="3.40.1620.60">
    <property type="match status" value="1"/>
</dbReference>
<evidence type="ECO:0000256" key="7">
    <source>
        <dbReference type="ARBA" id="ARBA00022801"/>
    </source>
</evidence>
<proteinExistence type="predicted"/>
<dbReference type="InterPro" id="IPR000884">
    <property type="entry name" value="TSP1_rpt"/>
</dbReference>
<dbReference type="InterPro" id="IPR001590">
    <property type="entry name" value="Peptidase_M12B"/>
</dbReference>
<feature type="region of interest" description="Disordered" evidence="17">
    <location>
        <begin position="910"/>
        <end position="934"/>
    </location>
</feature>
<keyword evidence="5 14" id="KW-0479">Metal-binding</keyword>
<dbReference type="InterPro" id="IPR041645">
    <property type="entry name" value="ADAMTS_CR_2"/>
</dbReference>
<feature type="binding site" evidence="14">
    <location>
        <position position="242"/>
    </location>
    <ligand>
        <name>Ca(2+)</name>
        <dbReference type="ChEBI" id="CHEBI:29108"/>
        <label>1</label>
    </ligand>
</feature>
<dbReference type="PROSITE" id="PS50092">
    <property type="entry name" value="TSP1"/>
    <property type="match status" value="3"/>
</dbReference>
<evidence type="ECO:0000256" key="5">
    <source>
        <dbReference type="ARBA" id="ARBA00022723"/>
    </source>
</evidence>
<feature type="domain" description="CUB" evidence="18">
    <location>
        <begin position="1066"/>
        <end position="1171"/>
    </location>
</feature>
<evidence type="ECO:0000256" key="16">
    <source>
        <dbReference type="PROSITE-ProRule" id="PRU00276"/>
    </source>
</evidence>
<evidence type="ECO:0000256" key="6">
    <source>
        <dbReference type="ARBA" id="ARBA00022737"/>
    </source>
</evidence>
<dbReference type="SUPFAM" id="SSF49854">
    <property type="entry name" value="Spermadhesin, CUB domain"/>
    <property type="match status" value="1"/>
</dbReference>
<comment type="subcellular location">
    <subcellularLocation>
        <location evidence="1">Secreted</location>
    </subcellularLocation>
</comment>
<dbReference type="InterPro" id="IPR035914">
    <property type="entry name" value="Sperma_CUB_dom_sf"/>
</dbReference>
<comment type="caution">
    <text evidence="20">The sequence shown here is derived from an EMBL/GenBank/DDBJ whole genome shotgun (WGS) entry which is preliminary data.</text>
</comment>
<sequence length="1173" mass="129611">MTSPLYESEQWDITKNTTVSSGDSGMNVSTRQYRSVKVPDVAHLELLVVVGPDVYSFHKQDTERYIFTNLNIASELLRDMSLGANMRVHLVRLIILTEPEPEIQMSPNITSSLRSVCDWAKRIHPSNDTNPLHADLLLYITRYDLVLPDGNRQVRGVAQLGGVCTEDWSCVITEDTGFDLGITVAHEIGHSFGINHDGVGNSCSRSGFLMASDGGYNSVDLTWSSCSRQQLLTFFSEGKADCVKDLPVLRGSLQDWRPGLYYGVNEQCRIAFGKTARACTFNSTDLPPCRFLSCHVDSSNDSLCKRLLVPLLDGTDCGPNQWCLKGRCVSPDELGSSVAVHGSWSSWSDFSSCSRTCGGGVSHRTRKCNNPKPAFGGHHCVGLDIQAELCHQKPCEHTQLDFMAEQCSLTDLQPLYLQPNTPSFFNWTPAVGIAKGNDQCRHICESGSENFIVSRGSQFVDGTRCEFDSKPPFGSIAACLKGKCQLFGCDGVLLSEKVNDNCGVCGGDGSSCTLTTGFFTGGLAKNYDTFLSIPVNATQVYIVNRAPLFTHMAVLVEGQYILSGKGNMALNMTHPSPLDENHLDYVYRKYGKEYGEKTNPNITYRFYLPTQNRSSLASEPIGKWIDFLTPCTVSCGSGVQKHVYLCVDRDTSKQLKPQYCDRPMPSDQLYTTCQQPQCPPRWETGEFGPCSSLCGGGERLRLLDVWHVSELGKCSAVCGTGEAKRDVFCVREEGGVDIKVNESFCIQKNRPPDIVPCVMNVCQWDGNLRQVWFACLDHQTRLGVPNIHCDASARPNRILRSVHISLPSHFCVLFFNGKENVVPDHTCHAAVRPATTVPCLMQVCSFRWEVKPWMQCSVTCGYGIQSRVVSCVGLSNSEPVSPSCNVGCLDKPLAPVVNPTTISTAVTLSMPGNHTEGPLPSPTVSLKETPSHHPDQIQATDAISPLITPTVQAPTSSTCGRLILDETGTLDLTNATGRCMVSIGRPLDEIIHIKVESSFLNCSKREYVAFFDRMSFVRRCKQVVGSALTTRTNVLMIRQNVINKGNGVILKYKSQKNIKKREHKVCDVQLFAPTGIIENPTTLNTNQTCRVLINAPPSVKIRIQAKYIGLEYNSTSSQSYIMIRDMDFLKTHVFSGQQLFVWHSTGNMAEVEFHGNYLRSRGIFRAEYSFINS</sequence>
<dbReference type="GO" id="GO:0031012">
    <property type="term" value="C:extracellular matrix"/>
    <property type="evidence" value="ECO:0007669"/>
    <property type="project" value="TreeGrafter"/>
</dbReference>
<feature type="binding site" evidence="14 16">
    <location>
        <position position="196"/>
    </location>
    <ligand>
        <name>Zn(2+)</name>
        <dbReference type="ChEBI" id="CHEBI:29105"/>
        <note>catalytic</note>
    </ligand>
</feature>
<dbReference type="GO" id="GO:0006508">
    <property type="term" value="P:proteolysis"/>
    <property type="evidence" value="ECO:0007669"/>
    <property type="project" value="UniProtKB-KW"/>
</dbReference>
<feature type="disulfide bond" evidence="15">
    <location>
        <begin position="357"/>
        <end position="395"/>
    </location>
</feature>
<accession>A0AAW0PS14</accession>
<dbReference type="Proteomes" id="UP001460270">
    <property type="component" value="Unassembled WGS sequence"/>
</dbReference>
<dbReference type="Gene3D" id="2.60.120.830">
    <property type="match status" value="1"/>
</dbReference>
<evidence type="ECO:0000256" key="11">
    <source>
        <dbReference type="ARBA" id="ARBA00023157"/>
    </source>
</evidence>
<dbReference type="GO" id="GO:0005576">
    <property type="term" value="C:extracellular region"/>
    <property type="evidence" value="ECO:0007669"/>
    <property type="project" value="UniProtKB-SubCell"/>
</dbReference>
<dbReference type="SUPFAM" id="SSF55486">
    <property type="entry name" value="Metalloproteases ('zincins'), catalytic domain"/>
    <property type="match status" value="1"/>
</dbReference>
<feature type="disulfide bond" evidence="15">
    <location>
        <begin position="203"/>
        <end position="226"/>
    </location>
</feature>
<dbReference type="GO" id="GO:0046872">
    <property type="term" value="F:metal ion binding"/>
    <property type="evidence" value="ECO:0007669"/>
    <property type="project" value="UniProtKB-KW"/>
</dbReference>